<name>A0A1B1DU38_9APIC</name>
<keyword evidence="2" id="KW-0472">Membrane</keyword>
<proteinExistence type="predicted"/>
<dbReference type="AlphaFoldDB" id="A0A1B1DU38"/>
<keyword evidence="2" id="KW-0812">Transmembrane</keyword>
<reference evidence="4" key="1">
    <citation type="submission" date="2016-06" db="EMBL/GenBank/DDBJ databases">
        <title>First high quality genome sequence of Plasmodium coatneyi using continuous long reads from single molecule, real-time sequencing.</title>
        <authorList>
            <person name="Chien J.-T."/>
            <person name="Pakala S.B."/>
            <person name="Geraldo J.A."/>
            <person name="Lapp S.A."/>
            <person name="Barnwell J.W."/>
            <person name="Kissinger J.C."/>
            <person name="Galinski M.R."/>
            <person name="Humphrey J.C."/>
        </authorList>
    </citation>
    <scope>NUCLEOTIDE SEQUENCE [LARGE SCALE GENOMIC DNA]</scope>
    <source>
        <strain evidence="4">Hackeri</strain>
    </source>
</reference>
<dbReference type="RefSeq" id="XP_019912854.1">
    <property type="nucleotide sequence ID" value="XM_020057363.1"/>
</dbReference>
<keyword evidence="4" id="KW-1185">Reference proteome</keyword>
<dbReference type="KEGG" id="pcot:PCOAH_00005520"/>
<organism evidence="3 4">
    <name type="scientific">Plasmodium coatneyi</name>
    <dbReference type="NCBI Taxonomy" id="208452"/>
    <lineage>
        <taxon>Eukaryota</taxon>
        <taxon>Sar</taxon>
        <taxon>Alveolata</taxon>
        <taxon>Apicomplexa</taxon>
        <taxon>Aconoidasida</taxon>
        <taxon>Haemosporida</taxon>
        <taxon>Plasmodiidae</taxon>
        <taxon>Plasmodium</taxon>
    </lineage>
</organism>
<feature type="region of interest" description="Disordered" evidence="1">
    <location>
        <begin position="446"/>
        <end position="476"/>
    </location>
</feature>
<evidence type="ECO:0000256" key="1">
    <source>
        <dbReference type="SAM" id="MobiDB-lite"/>
    </source>
</evidence>
<evidence type="ECO:0000256" key="2">
    <source>
        <dbReference type="SAM" id="Phobius"/>
    </source>
</evidence>
<dbReference type="Pfam" id="PF05795">
    <property type="entry name" value="Plasmodium_Vir"/>
    <property type="match status" value="1"/>
</dbReference>
<dbReference type="InterPro" id="IPR008780">
    <property type="entry name" value="Plasmodium_Vir"/>
</dbReference>
<feature type="compositionally biased region" description="Low complexity" evidence="1">
    <location>
        <begin position="466"/>
        <end position="475"/>
    </location>
</feature>
<sequence length="524" mass="59084">MDGSHGSGKLSCSKRKDRLSRYGNILEQRVEEIKNKDNLADDILHACCCLSDIYNESRDKYGPCHLIYYTVGSVLYGKLGNSVSFDQAMEKVQELLGFMLNGGQCKMEHSENGKKLFELMESQSSYNLSPEEMLQEGGNPKEVRCGRYVKYLEGIAKAAQMVKVHCRNEQNIEDCTGIADINNTHSPEYVAQLIDTLISEPQAAGITEKEQQILTEVDLEQLPSKITYNKFENGKGNLGEGDDDMEGTPLCKWETMQTKLKNALQTALSSYVDLQDDIENIAKGWCYLTNMESAKTVDNLAYYAFYYWLGDKIWKERGNSNFISNVIKTIYDTLEEVFPSITYGRICTDVKKENFRLMKEAHEYIQDHDQLQTHLQGAKLHETPCDRGYHEHLENSYKAYEEIFKKCTQGTGGGDACFKQSQGICKDFEHKKLKELKCTLIKEPEASRARNHAPSTKDATSRETNTSTPSPGGSTLVPTIMSTVLPMMGIPAAVAFFLYKSAQLIIQQQKIILPSMIGHQNEEG</sequence>
<dbReference type="Proteomes" id="UP000092716">
    <property type="component" value="Chromosome 3"/>
</dbReference>
<evidence type="ECO:0000313" key="3">
    <source>
        <dbReference type="EMBL" id="ANQ06159.1"/>
    </source>
</evidence>
<feature type="transmembrane region" description="Helical" evidence="2">
    <location>
        <begin position="476"/>
        <end position="499"/>
    </location>
</feature>
<protein>
    <submittedName>
        <fullName evidence="3">KIR protein</fullName>
    </submittedName>
</protein>
<evidence type="ECO:0000313" key="4">
    <source>
        <dbReference type="Proteomes" id="UP000092716"/>
    </source>
</evidence>
<dbReference type="GeneID" id="30907275"/>
<feature type="compositionally biased region" description="Polar residues" evidence="1">
    <location>
        <begin position="453"/>
        <end position="465"/>
    </location>
</feature>
<dbReference type="VEuPathDB" id="PlasmoDB:PCOAH_00005520"/>
<accession>A0A1B1DU38</accession>
<dbReference type="EMBL" id="CP016241">
    <property type="protein sequence ID" value="ANQ06159.1"/>
    <property type="molecule type" value="Genomic_DNA"/>
</dbReference>
<gene>
    <name evidence="3" type="ORF">PCOAH_00005520</name>
</gene>
<keyword evidence="2" id="KW-1133">Transmembrane helix</keyword>